<dbReference type="NCBIfam" id="TIGR01446">
    <property type="entry name" value="DnaD_dom"/>
    <property type="match status" value="1"/>
</dbReference>
<reference evidence="4" key="1">
    <citation type="journal article" date="2021" name="Proc. Natl. Acad. Sci. U.S.A.">
        <title>A Catalog of Tens of Thousands of Viruses from Human Metagenomes Reveals Hidden Associations with Chronic Diseases.</title>
        <authorList>
            <person name="Tisza M.J."/>
            <person name="Buck C.B."/>
        </authorList>
    </citation>
    <scope>NUCLEOTIDE SEQUENCE</scope>
    <source>
        <strain evidence="4">CtAvy12</strain>
    </source>
</reference>
<dbReference type="Gene3D" id="1.10.10.630">
    <property type="entry name" value="DnaD domain-like"/>
    <property type="match status" value="1"/>
</dbReference>
<evidence type="ECO:0000259" key="2">
    <source>
        <dbReference type="Pfam" id="PF07261"/>
    </source>
</evidence>
<accession>A0A8S5US96</accession>
<dbReference type="SUPFAM" id="SSF158499">
    <property type="entry name" value="DnaD domain-like"/>
    <property type="match status" value="1"/>
</dbReference>
<feature type="region of interest" description="Disordered" evidence="1">
    <location>
        <begin position="69"/>
        <end position="124"/>
    </location>
</feature>
<organism evidence="4">
    <name type="scientific">Siphoviridae sp. ctAvy12</name>
    <dbReference type="NCBI Taxonomy" id="2825371"/>
    <lineage>
        <taxon>Viruses</taxon>
        <taxon>Duplodnaviria</taxon>
        <taxon>Heunggongvirae</taxon>
        <taxon>Uroviricota</taxon>
        <taxon>Caudoviricetes</taxon>
    </lineage>
</organism>
<protein>
    <submittedName>
        <fullName evidence="4">Replication initiation and membrane attachment</fullName>
    </submittedName>
</protein>
<feature type="compositionally biased region" description="Basic residues" evidence="1">
    <location>
        <begin position="74"/>
        <end position="83"/>
    </location>
</feature>
<dbReference type="Pfam" id="PF07261">
    <property type="entry name" value="DnaB_2"/>
    <property type="match status" value="1"/>
</dbReference>
<dbReference type="Pfam" id="PF19808">
    <property type="entry name" value="DUF6291"/>
    <property type="match status" value="1"/>
</dbReference>
<feature type="domain" description="DUF6291" evidence="3">
    <location>
        <begin position="12"/>
        <end position="81"/>
    </location>
</feature>
<dbReference type="EMBL" id="BK016129">
    <property type="protein sequence ID" value="DAF97246.1"/>
    <property type="molecule type" value="Genomic_DNA"/>
</dbReference>
<dbReference type="PANTHER" id="PTHR37293">
    <property type="entry name" value="PHAGE REPLICATION PROTEIN-RELATED"/>
    <property type="match status" value="1"/>
</dbReference>
<dbReference type="InterPro" id="IPR053162">
    <property type="entry name" value="DnaD"/>
</dbReference>
<evidence type="ECO:0000256" key="1">
    <source>
        <dbReference type="SAM" id="MobiDB-lite"/>
    </source>
</evidence>
<evidence type="ECO:0000313" key="4">
    <source>
        <dbReference type="EMBL" id="DAF97246.1"/>
    </source>
</evidence>
<dbReference type="InterPro" id="IPR034829">
    <property type="entry name" value="DnaD-like_sf"/>
</dbReference>
<sequence length="244" mass="27216">MRGKQENSVQAFTFYASYFDGAKYLSEEEQKEFLSAIPAYVFMGKEPDFKSGPLKMAWTFIVPTLDSGIANRQNGKKGGRKPKEKSAKENPACKDPLQSPVSNPALFSEQNPCPKAPQETHTTKQLELEEEQEAVVRASAPAAADSRTDVELAKIVQHYQQSIGDFPRSALDKLQKWRDVFLVDVLCAALDEAAEAGHRSWKYVDGILNGWQADGVRTLGDVAARREARKKPAQSPEKEWEVLE</sequence>
<feature type="domain" description="DnaB/C C-terminal" evidence="2">
    <location>
        <begin position="158"/>
        <end position="224"/>
    </location>
</feature>
<name>A0A8S5US96_9CAUD</name>
<evidence type="ECO:0000259" key="3">
    <source>
        <dbReference type="Pfam" id="PF19808"/>
    </source>
</evidence>
<dbReference type="InterPro" id="IPR046258">
    <property type="entry name" value="DUF6291"/>
</dbReference>
<dbReference type="PANTHER" id="PTHR37293:SF5">
    <property type="entry name" value="DNA REPLICATION PROTEIN"/>
    <property type="match status" value="1"/>
</dbReference>
<proteinExistence type="predicted"/>
<dbReference type="InterPro" id="IPR006343">
    <property type="entry name" value="DnaB/C_C"/>
</dbReference>